<feature type="compositionally biased region" description="Basic and acidic residues" evidence="1">
    <location>
        <begin position="81"/>
        <end position="98"/>
    </location>
</feature>
<protein>
    <recommendedName>
        <fullName evidence="4">Flagellar FliJ protein</fullName>
    </recommendedName>
</protein>
<accession>A0A916RGL5</accession>
<evidence type="ECO:0008006" key="4">
    <source>
        <dbReference type="Google" id="ProtNLM"/>
    </source>
</evidence>
<reference evidence="2" key="2">
    <citation type="submission" date="2020-09" db="EMBL/GenBank/DDBJ databases">
        <authorList>
            <person name="Sun Q."/>
            <person name="Zhou Y."/>
        </authorList>
    </citation>
    <scope>NUCLEOTIDE SEQUENCE</scope>
    <source>
        <strain evidence="2">CGMCC 1.15447</strain>
    </source>
</reference>
<comment type="caution">
    <text evidence="2">The sequence shown here is derived from an EMBL/GenBank/DDBJ whole genome shotgun (WGS) entry which is preliminary data.</text>
</comment>
<dbReference type="RefSeq" id="WP_188757716.1">
    <property type="nucleotide sequence ID" value="NZ_BMJB01000001.1"/>
</dbReference>
<reference evidence="2" key="1">
    <citation type="journal article" date="2014" name="Int. J. Syst. Evol. Microbiol.">
        <title>Complete genome sequence of Corynebacterium casei LMG S-19264T (=DSM 44701T), isolated from a smear-ripened cheese.</title>
        <authorList>
            <consortium name="US DOE Joint Genome Institute (JGI-PGF)"/>
            <person name="Walter F."/>
            <person name="Albersmeier A."/>
            <person name="Kalinowski J."/>
            <person name="Ruckert C."/>
        </authorList>
    </citation>
    <scope>NUCLEOTIDE SEQUENCE</scope>
    <source>
        <strain evidence="2">CGMCC 1.15447</strain>
    </source>
</reference>
<proteinExistence type="predicted"/>
<dbReference type="AlphaFoldDB" id="A0A916RGL5"/>
<dbReference type="Proteomes" id="UP000648801">
    <property type="component" value="Unassembled WGS sequence"/>
</dbReference>
<keyword evidence="3" id="KW-1185">Reference proteome</keyword>
<feature type="compositionally biased region" description="Basic and acidic residues" evidence="1">
    <location>
        <begin position="128"/>
        <end position="139"/>
    </location>
</feature>
<sequence>MQARIETLKRLTKLYEAVEKAHSVELKRTTAALHEVQSAVDAEAKITRRAAHQGREALASGDRMQWAAADLQRKAAGAKRNRLESVRVERKRSSETAREQYVASRRKSEQMQRLTTRAAEQIAVDEAKKMQSATDDRFLARRRWSGAAGEQASTKRMKAS</sequence>
<evidence type="ECO:0000313" key="2">
    <source>
        <dbReference type="EMBL" id="GGA56347.1"/>
    </source>
</evidence>
<evidence type="ECO:0000313" key="3">
    <source>
        <dbReference type="Proteomes" id="UP000648801"/>
    </source>
</evidence>
<organism evidence="2 3">
    <name type="scientific">Edaphobacter acidisoli</name>
    <dbReference type="NCBI Taxonomy" id="2040573"/>
    <lineage>
        <taxon>Bacteria</taxon>
        <taxon>Pseudomonadati</taxon>
        <taxon>Acidobacteriota</taxon>
        <taxon>Terriglobia</taxon>
        <taxon>Terriglobales</taxon>
        <taxon>Acidobacteriaceae</taxon>
        <taxon>Edaphobacter</taxon>
    </lineage>
</organism>
<evidence type="ECO:0000256" key="1">
    <source>
        <dbReference type="SAM" id="MobiDB-lite"/>
    </source>
</evidence>
<feature type="region of interest" description="Disordered" evidence="1">
    <location>
        <begin position="128"/>
        <end position="160"/>
    </location>
</feature>
<gene>
    <name evidence="2" type="ORF">GCM10011507_04590</name>
</gene>
<name>A0A916RGL5_9BACT</name>
<feature type="region of interest" description="Disordered" evidence="1">
    <location>
        <begin position="77"/>
        <end position="113"/>
    </location>
</feature>
<dbReference type="EMBL" id="BMJB01000001">
    <property type="protein sequence ID" value="GGA56347.1"/>
    <property type="molecule type" value="Genomic_DNA"/>
</dbReference>